<dbReference type="InterPro" id="IPR051236">
    <property type="entry name" value="HAT_RTT109-like"/>
</dbReference>
<dbReference type="PANTHER" id="PTHR31571">
    <property type="entry name" value="ALTERED INHERITANCE OF MITOCHONDRIA PROTEIN 6"/>
    <property type="match status" value="1"/>
</dbReference>
<evidence type="ECO:0000256" key="2">
    <source>
        <dbReference type="SAM" id="SignalP"/>
    </source>
</evidence>
<keyword evidence="4" id="KW-1185">Reference proteome</keyword>
<dbReference type="OrthoDB" id="4153866at2759"/>
<dbReference type="GeneID" id="28734818"/>
<dbReference type="Proteomes" id="UP000038010">
    <property type="component" value="Unassembled WGS sequence"/>
</dbReference>
<name>A0A0N1H5R5_9EURO</name>
<accession>A0A0N1H5R5</accession>
<evidence type="ECO:0000313" key="4">
    <source>
        <dbReference type="Proteomes" id="UP000038010"/>
    </source>
</evidence>
<dbReference type="PANTHER" id="PTHR31571:SF5">
    <property type="entry name" value="ALTERED INHERITANCE OF MITOCHONDRIA PROTEIN 6"/>
    <property type="match status" value="1"/>
</dbReference>
<feature type="chain" id="PRO_5005873034" evidence="2">
    <location>
        <begin position="24"/>
        <end position="291"/>
    </location>
</feature>
<evidence type="ECO:0000256" key="1">
    <source>
        <dbReference type="ARBA" id="ARBA00008858"/>
    </source>
</evidence>
<evidence type="ECO:0000313" key="3">
    <source>
        <dbReference type="EMBL" id="KPI36446.1"/>
    </source>
</evidence>
<dbReference type="STRING" id="1664694.A0A0N1H5R5"/>
<reference evidence="3 4" key="1">
    <citation type="submission" date="2015-06" db="EMBL/GenBank/DDBJ databases">
        <title>Draft genome of the ant-associated black yeast Phialophora attae CBS 131958.</title>
        <authorList>
            <person name="Moreno L.F."/>
            <person name="Stielow B.J."/>
            <person name="de Hoog S."/>
            <person name="Vicente V.A."/>
            <person name="Weiss V.A."/>
            <person name="de Vries M."/>
            <person name="Cruz L.M."/>
            <person name="Souza E.M."/>
        </authorList>
    </citation>
    <scope>NUCLEOTIDE SEQUENCE [LARGE SCALE GENOMIC DNA]</scope>
    <source>
        <strain evidence="3 4">CBS 131958</strain>
    </source>
</reference>
<organism evidence="3 4">
    <name type="scientific">Cyphellophora attinorum</name>
    <dbReference type="NCBI Taxonomy" id="1664694"/>
    <lineage>
        <taxon>Eukaryota</taxon>
        <taxon>Fungi</taxon>
        <taxon>Dikarya</taxon>
        <taxon>Ascomycota</taxon>
        <taxon>Pezizomycotina</taxon>
        <taxon>Eurotiomycetes</taxon>
        <taxon>Chaetothyriomycetidae</taxon>
        <taxon>Chaetothyriales</taxon>
        <taxon>Cyphellophoraceae</taxon>
        <taxon>Cyphellophora</taxon>
    </lineage>
</organism>
<gene>
    <name evidence="3" type="ORF">AB675_2929</name>
</gene>
<proteinExistence type="inferred from homology"/>
<dbReference type="EMBL" id="LFJN01000031">
    <property type="protein sequence ID" value="KPI36446.1"/>
    <property type="molecule type" value="Genomic_DNA"/>
</dbReference>
<comment type="caution">
    <text evidence="3">The sequence shown here is derived from an EMBL/GenBank/DDBJ whole genome shotgun (WGS) entry which is preliminary data.</text>
</comment>
<feature type="signal peptide" evidence="2">
    <location>
        <begin position="1"/>
        <end position="23"/>
    </location>
</feature>
<dbReference type="VEuPathDB" id="FungiDB:AB675_2929"/>
<protein>
    <submittedName>
        <fullName evidence="3">Altered inheritance of mitochondria protein 6</fullName>
    </submittedName>
</protein>
<dbReference type="InterPro" id="IPR017946">
    <property type="entry name" value="PLC-like_Pdiesterase_TIM-brl"/>
</dbReference>
<dbReference type="AlphaFoldDB" id="A0A0N1H5R5"/>
<dbReference type="SUPFAM" id="SSF51695">
    <property type="entry name" value="PLC-like phosphodiesterases"/>
    <property type="match status" value="1"/>
</dbReference>
<sequence length="291" mass="31262">MRPSLSAVLGSLTLVASVPVSLPISNQLQNILDNTDNVGAISIEADVWLYNDTLYVGHESAALTPQRTLQFLYIDPIMSVLNSTNPVNAFTTTQAHPNGVFDTSSGQTLYLFIDLKTSGPETWPVVVDALEPLRSAGYLTTYNGTSNGITAGPVTVIGTGNTPQSNFTDPSEPRDYFFDANLAMLSTTQSNITSDISPIASCQFSRFIGEITTEANSSLSGFNETQLETLRGHLSTAAEKGIKGRYWDTPGWPTSVRNGVWEVLEREGVGLLNADDLVAAAGFNGWTSGNW</sequence>
<comment type="similarity">
    <text evidence="1">Belongs to the AIM6 family.</text>
</comment>
<dbReference type="GO" id="GO:0008081">
    <property type="term" value="F:phosphoric diester hydrolase activity"/>
    <property type="evidence" value="ECO:0007669"/>
    <property type="project" value="InterPro"/>
</dbReference>
<keyword evidence="2" id="KW-0732">Signal</keyword>
<dbReference type="GO" id="GO:0006629">
    <property type="term" value="P:lipid metabolic process"/>
    <property type="evidence" value="ECO:0007669"/>
    <property type="project" value="InterPro"/>
</dbReference>
<dbReference type="RefSeq" id="XP_017996409.1">
    <property type="nucleotide sequence ID" value="XM_018142938.1"/>
</dbReference>